<feature type="coiled-coil region" evidence="1">
    <location>
        <begin position="67"/>
        <end position="94"/>
    </location>
</feature>
<evidence type="ECO:0000256" key="1">
    <source>
        <dbReference type="SAM" id="Coils"/>
    </source>
</evidence>
<comment type="caution">
    <text evidence="3">The sequence shown here is derived from an EMBL/GenBank/DDBJ whole genome shotgun (WGS) entry which is preliminary data.</text>
</comment>
<feature type="region of interest" description="Disordered" evidence="2">
    <location>
        <begin position="127"/>
        <end position="183"/>
    </location>
</feature>
<accession>A0ABD1YKZ3</accession>
<evidence type="ECO:0000256" key="2">
    <source>
        <dbReference type="SAM" id="MobiDB-lite"/>
    </source>
</evidence>
<dbReference type="Proteomes" id="UP001605036">
    <property type="component" value="Unassembled WGS sequence"/>
</dbReference>
<reference evidence="3 4" key="1">
    <citation type="submission" date="2024-09" db="EMBL/GenBank/DDBJ databases">
        <title>Chromosome-scale assembly of Riccia fluitans.</title>
        <authorList>
            <person name="Paukszto L."/>
            <person name="Sawicki J."/>
            <person name="Karawczyk K."/>
            <person name="Piernik-Szablinska J."/>
            <person name="Szczecinska M."/>
            <person name="Mazdziarz M."/>
        </authorList>
    </citation>
    <scope>NUCLEOTIDE SEQUENCE [LARGE SCALE GENOMIC DNA]</scope>
    <source>
        <strain evidence="3">Rf_01</strain>
        <tissue evidence="3">Aerial parts of the thallus</tissue>
    </source>
</reference>
<name>A0ABD1YKZ3_9MARC</name>
<keyword evidence="4" id="KW-1185">Reference proteome</keyword>
<keyword evidence="1" id="KW-0175">Coiled coil</keyword>
<dbReference type="EMBL" id="JBHFFA010000004">
    <property type="protein sequence ID" value="KAL2631456.1"/>
    <property type="molecule type" value="Genomic_DNA"/>
</dbReference>
<feature type="compositionally biased region" description="Basic residues" evidence="2">
    <location>
        <begin position="135"/>
        <end position="149"/>
    </location>
</feature>
<sequence>MSTGSQHFSKRKEKNLPDAPPSSPGDYESYRIFRYGSSCSSPEVSYLYHYYVLPTALAMPGSARQQLYDLEHQLSEARQQLLILRKNARSLARLQKECKCASCHLLEGNSERSIIMPTEVLDARKSAVDTSTKKMQTRAHTRTQTRRQQQHVVRLQQGLSYNNSTSSSKEGEPVPPLEGMSGNADGLLLAVDKFLSTVESQNGRDRPIRKGGYY</sequence>
<evidence type="ECO:0000313" key="4">
    <source>
        <dbReference type="Proteomes" id="UP001605036"/>
    </source>
</evidence>
<protein>
    <submittedName>
        <fullName evidence="3">Uncharacterized protein</fullName>
    </submittedName>
</protein>
<organism evidence="3 4">
    <name type="scientific">Riccia fluitans</name>
    <dbReference type="NCBI Taxonomy" id="41844"/>
    <lineage>
        <taxon>Eukaryota</taxon>
        <taxon>Viridiplantae</taxon>
        <taxon>Streptophyta</taxon>
        <taxon>Embryophyta</taxon>
        <taxon>Marchantiophyta</taxon>
        <taxon>Marchantiopsida</taxon>
        <taxon>Marchantiidae</taxon>
        <taxon>Marchantiales</taxon>
        <taxon>Ricciaceae</taxon>
        <taxon>Riccia</taxon>
    </lineage>
</organism>
<dbReference type="AlphaFoldDB" id="A0ABD1YKZ3"/>
<feature type="region of interest" description="Disordered" evidence="2">
    <location>
        <begin position="1"/>
        <end position="26"/>
    </location>
</feature>
<proteinExistence type="predicted"/>
<gene>
    <name evidence="3" type="ORF">R1flu_016142</name>
</gene>
<feature type="compositionally biased region" description="Polar residues" evidence="2">
    <location>
        <begin position="158"/>
        <end position="168"/>
    </location>
</feature>
<evidence type="ECO:0000313" key="3">
    <source>
        <dbReference type="EMBL" id="KAL2631456.1"/>
    </source>
</evidence>